<feature type="region of interest" description="Disordered" evidence="1">
    <location>
        <begin position="96"/>
        <end position="121"/>
    </location>
</feature>
<keyword evidence="4" id="KW-1185">Reference proteome</keyword>
<name>A0A5B0M8M4_PUCGR</name>
<dbReference type="InterPro" id="IPR035991">
    <property type="entry name" value="Casein_kinase_II_beta-like"/>
</dbReference>
<proteinExistence type="predicted"/>
<dbReference type="GO" id="GO:0019887">
    <property type="term" value="F:protein kinase regulator activity"/>
    <property type="evidence" value="ECO:0007669"/>
    <property type="project" value="InterPro"/>
</dbReference>
<dbReference type="Proteomes" id="UP000324748">
    <property type="component" value="Unassembled WGS sequence"/>
</dbReference>
<accession>A0A5B0M8M4</accession>
<dbReference type="Proteomes" id="UP000325313">
    <property type="component" value="Unassembled WGS sequence"/>
</dbReference>
<organism evidence="2 4">
    <name type="scientific">Puccinia graminis f. sp. tritici</name>
    <dbReference type="NCBI Taxonomy" id="56615"/>
    <lineage>
        <taxon>Eukaryota</taxon>
        <taxon>Fungi</taxon>
        <taxon>Dikarya</taxon>
        <taxon>Basidiomycota</taxon>
        <taxon>Pucciniomycotina</taxon>
        <taxon>Pucciniomycetes</taxon>
        <taxon>Pucciniales</taxon>
        <taxon>Pucciniaceae</taxon>
        <taxon>Puccinia</taxon>
    </lineage>
</organism>
<evidence type="ECO:0000313" key="5">
    <source>
        <dbReference type="Proteomes" id="UP000325313"/>
    </source>
</evidence>
<gene>
    <name evidence="2" type="primary">CKB1_3</name>
    <name evidence="2" type="ORF">PGT21_029598</name>
    <name evidence="3" type="ORF">PGTUg99_025565</name>
</gene>
<feature type="compositionally biased region" description="Polar residues" evidence="1">
    <location>
        <begin position="99"/>
        <end position="121"/>
    </location>
</feature>
<dbReference type="GO" id="GO:0005956">
    <property type="term" value="C:protein kinase CK2 complex"/>
    <property type="evidence" value="ECO:0007669"/>
    <property type="project" value="InterPro"/>
</dbReference>
<dbReference type="AlphaFoldDB" id="A0A5B0M8M4"/>
<dbReference type="OrthoDB" id="2275560at2759"/>
<dbReference type="EMBL" id="VSWC01000170">
    <property type="protein sequence ID" value="KAA1072184.1"/>
    <property type="molecule type" value="Genomic_DNA"/>
</dbReference>
<evidence type="ECO:0000313" key="4">
    <source>
        <dbReference type="Proteomes" id="UP000324748"/>
    </source>
</evidence>
<comment type="caution">
    <text evidence="2">The sequence shown here is derived from an EMBL/GenBank/DDBJ whole genome shotgun (WGS) entry which is preliminary data.</text>
</comment>
<sequence length="121" mass="13277">MSQETGRGVLIYDRFPLYLGANFGTSFPRLLFQTYRESTSILAPLPTASLSSPEPPCDLQSKSGFMSDSVTPYNSSRSKIYGPRIYGFLVSKRARSGPRISSKQGNGSQFDLGPKNNSVWG</sequence>
<reference evidence="4 5" key="1">
    <citation type="submission" date="2019-05" db="EMBL/GenBank/DDBJ databases">
        <title>Emergence of the Ug99 lineage of the wheat stem rust pathogen through somatic hybridization.</title>
        <authorList>
            <person name="Li F."/>
            <person name="Upadhyaya N.M."/>
            <person name="Sperschneider J."/>
            <person name="Matny O."/>
            <person name="Nguyen-Phuc H."/>
            <person name="Mago R."/>
            <person name="Raley C."/>
            <person name="Miller M.E."/>
            <person name="Silverstein K.A.T."/>
            <person name="Henningsen E."/>
            <person name="Hirsch C.D."/>
            <person name="Visser B."/>
            <person name="Pretorius Z.A."/>
            <person name="Steffenson B.J."/>
            <person name="Schwessinger B."/>
            <person name="Dodds P.N."/>
            <person name="Figueroa M."/>
        </authorList>
    </citation>
    <scope>NUCLEOTIDE SEQUENCE [LARGE SCALE GENOMIC DNA]</scope>
    <source>
        <strain evidence="2">21-0</strain>
        <strain evidence="3 5">Ug99</strain>
    </source>
</reference>
<evidence type="ECO:0000256" key="1">
    <source>
        <dbReference type="SAM" id="MobiDB-lite"/>
    </source>
</evidence>
<protein>
    <submittedName>
        <fullName evidence="2">Casein kinase 2 regulatory subunit</fullName>
    </submittedName>
</protein>
<evidence type="ECO:0000313" key="3">
    <source>
        <dbReference type="EMBL" id="KAA1135285.1"/>
    </source>
</evidence>
<evidence type="ECO:0000313" key="2">
    <source>
        <dbReference type="EMBL" id="KAA1072184.1"/>
    </source>
</evidence>
<dbReference type="SUPFAM" id="SSF57798">
    <property type="entry name" value="Casein kinase II beta subunit"/>
    <property type="match status" value="1"/>
</dbReference>
<dbReference type="EMBL" id="VDEP01000040">
    <property type="protein sequence ID" value="KAA1135285.1"/>
    <property type="molecule type" value="Genomic_DNA"/>
</dbReference>